<dbReference type="InterPro" id="IPR049205">
    <property type="entry name" value="Vps3844_N"/>
</dbReference>
<dbReference type="OrthoDB" id="5583277at2759"/>
<proteinExistence type="predicted"/>
<dbReference type="STRING" id="1882483.A0A317XNC6"/>
<keyword evidence="1" id="KW-1133">Transmembrane helix</keyword>
<dbReference type="GO" id="GO:0005783">
    <property type="term" value="C:endoplasmic reticulum"/>
    <property type="evidence" value="ECO:0007669"/>
    <property type="project" value="TreeGrafter"/>
</dbReference>
<gene>
    <name evidence="5" type="ORF">BCV70DRAFT_200706</name>
</gene>
<dbReference type="EMBL" id="KZ819194">
    <property type="protein sequence ID" value="PWY99795.1"/>
    <property type="molecule type" value="Genomic_DNA"/>
</dbReference>
<feature type="domain" description="Vacuolar sorting protein Vps3844 C-terminal" evidence="3">
    <location>
        <begin position="356"/>
        <end position="453"/>
    </location>
</feature>
<sequence length="460" mass="48480">MVRLSTVLVAPLAAAAAVSVSAKTSLYLSPSPLESQHVPISVSPAEANDILSNHLDSSSLQHLLTASPQGSLEIDQKTLVQRLFDGHQEQDNQSRLLVLVHGSDQEDIVPSSLRATHTIEKSPSSSSFDALLNRYLGVFSRALATPVESTFSHLGASFVSGMTSGVEWIMGSGSLDGARGSLTEQAGKLGSRLLETEMQAVERLISRLDADADQRDPVDLTFQPLRFAGLDDVKSTYGTTSHEFANAKRIVKSALEQLVERFGARSQDQGRAASLAFVVTDSDSVRRGLEKRQAWTEAELLAPFGVGALDNVIASHGIFDQVGEGMTQNAGAAVLPSTLKKDKSSSPKPSNLAGVCFTSKSDLEDATSNCSGHGSPVESTKGGKSCWRCQCTAATKSGTGKRYKWAGSACEKQDVSAEFILLASTTVLLVLVVGGSVAFLASSGAQELPGTLASVTISLK</sequence>
<evidence type="ECO:0000313" key="5">
    <source>
        <dbReference type="EMBL" id="PWY99795.1"/>
    </source>
</evidence>
<feature type="domain" description="Vacuolar sorting protein Vps3844 N-terminal" evidence="4">
    <location>
        <begin position="41"/>
        <end position="135"/>
    </location>
</feature>
<name>A0A317XNC6_9BASI</name>
<feature type="chain" id="PRO_5016383007" evidence="2">
    <location>
        <begin position="23"/>
        <end position="460"/>
    </location>
</feature>
<keyword evidence="1" id="KW-0472">Membrane</keyword>
<evidence type="ECO:0000256" key="2">
    <source>
        <dbReference type="SAM" id="SignalP"/>
    </source>
</evidence>
<evidence type="ECO:0000256" key="1">
    <source>
        <dbReference type="SAM" id="Phobius"/>
    </source>
</evidence>
<accession>A0A317XNC6</accession>
<keyword evidence="6" id="KW-1185">Reference proteome</keyword>
<evidence type="ECO:0000313" key="6">
    <source>
        <dbReference type="Proteomes" id="UP000246740"/>
    </source>
</evidence>
<dbReference type="Proteomes" id="UP000246740">
    <property type="component" value="Unassembled WGS sequence"/>
</dbReference>
<evidence type="ECO:0000259" key="4">
    <source>
        <dbReference type="Pfam" id="PF21656"/>
    </source>
</evidence>
<organism evidence="5 6">
    <name type="scientific">Testicularia cyperi</name>
    <dbReference type="NCBI Taxonomy" id="1882483"/>
    <lineage>
        <taxon>Eukaryota</taxon>
        <taxon>Fungi</taxon>
        <taxon>Dikarya</taxon>
        <taxon>Basidiomycota</taxon>
        <taxon>Ustilaginomycotina</taxon>
        <taxon>Ustilaginomycetes</taxon>
        <taxon>Ustilaginales</taxon>
        <taxon>Anthracoideaceae</taxon>
        <taxon>Testicularia</taxon>
    </lineage>
</organism>
<reference evidence="5 6" key="1">
    <citation type="journal article" date="2018" name="Mol. Biol. Evol.">
        <title>Broad Genomic Sampling Reveals a Smut Pathogenic Ancestry of the Fungal Clade Ustilaginomycotina.</title>
        <authorList>
            <person name="Kijpornyongpan T."/>
            <person name="Mondo S.J."/>
            <person name="Barry K."/>
            <person name="Sandor L."/>
            <person name="Lee J."/>
            <person name="Lipzen A."/>
            <person name="Pangilinan J."/>
            <person name="LaButti K."/>
            <person name="Hainaut M."/>
            <person name="Henrissat B."/>
            <person name="Grigoriev I.V."/>
            <person name="Spatafora J.W."/>
            <person name="Aime M.C."/>
        </authorList>
    </citation>
    <scope>NUCLEOTIDE SEQUENCE [LARGE SCALE GENOMIC DNA]</scope>
    <source>
        <strain evidence="5 6">MCA 3645</strain>
    </source>
</reference>
<dbReference type="AlphaFoldDB" id="A0A317XNC6"/>
<keyword evidence="1" id="KW-0812">Transmembrane</keyword>
<evidence type="ECO:0000259" key="3">
    <source>
        <dbReference type="Pfam" id="PF12955"/>
    </source>
</evidence>
<dbReference type="PANTHER" id="PTHR36853">
    <property type="entry name" value="EXPRESSED PROTEIN"/>
    <property type="match status" value="1"/>
</dbReference>
<keyword evidence="2" id="KW-0732">Signal</keyword>
<dbReference type="Pfam" id="PF12955">
    <property type="entry name" value="Vps3844_C"/>
    <property type="match status" value="1"/>
</dbReference>
<dbReference type="Pfam" id="PF21656">
    <property type="entry name" value="DUF6859"/>
    <property type="match status" value="1"/>
</dbReference>
<dbReference type="PANTHER" id="PTHR36853:SF1">
    <property type="entry name" value="DUF3844 DOMAIN-CONTAINING PROTEIN"/>
    <property type="match status" value="1"/>
</dbReference>
<feature type="signal peptide" evidence="2">
    <location>
        <begin position="1"/>
        <end position="22"/>
    </location>
</feature>
<dbReference type="InterPro" id="IPR053065">
    <property type="entry name" value="Archenteron_Induction-Rel"/>
</dbReference>
<protein>
    <submittedName>
        <fullName evidence="5">Uncharacterized protein</fullName>
    </submittedName>
</protein>
<dbReference type="InParanoid" id="A0A317XNC6"/>
<dbReference type="InterPro" id="IPR024382">
    <property type="entry name" value="Vps3844_C"/>
</dbReference>
<feature type="transmembrane region" description="Helical" evidence="1">
    <location>
        <begin position="419"/>
        <end position="441"/>
    </location>
</feature>